<feature type="compositionally biased region" description="Polar residues" evidence="3">
    <location>
        <begin position="434"/>
        <end position="444"/>
    </location>
</feature>
<dbReference type="OrthoDB" id="5730196at2"/>
<dbReference type="NCBIfam" id="TIGR01730">
    <property type="entry name" value="RND_mfp"/>
    <property type="match status" value="1"/>
</dbReference>
<dbReference type="GO" id="GO:1990281">
    <property type="term" value="C:efflux pump complex"/>
    <property type="evidence" value="ECO:0007669"/>
    <property type="project" value="TreeGrafter"/>
</dbReference>
<dbReference type="Gene3D" id="1.10.287.470">
    <property type="entry name" value="Helix hairpin bin"/>
    <property type="match status" value="1"/>
</dbReference>
<dbReference type="InterPro" id="IPR006143">
    <property type="entry name" value="RND_pump_MFP"/>
</dbReference>
<feature type="coiled-coil region" evidence="2">
    <location>
        <begin position="135"/>
        <end position="162"/>
    </location>
</feature>
<dbReference type="EMBL" id="SMSE01000001">
    <property type="protein sequence ID" value="TDG14816.1"/>
    <property type="molecule type" value="Genomic_DNA"/>
</dbReference>
<keyword evidence="2" id="KW-0175">Coiled coil</keyword>
<sequence length="444" mass="48745">MTSFSQCARVPCDITAVYATTECPVTPIKKQILLSTLLIGLAAAVTTLLYLNRPPAQIAEPVYKPLSVDVAVATKETVRVEVQAQGTVNALRETSIMSEVSGRIIATADNFLVGGFVAEGDVLLRIDPRDYQTELLRAQASVESAESNLAQERGRAEVAQREWERLPSGSQRSAEARDLYLRKPQLELAEAQLLAAMADLNTARDRLERTIIKAPYNAVIRAKHSELGQFVTAGAKLAEVFAVDQAEVRLPIPQSKLEYLELPDIDGATGEQPIDLYTDIAGEVKHWPATLHRTEGVFDERSRVLYAVARIDDPYALKHPQQEPLRLGTFVNANILGREYEEIVVLPRHILRAGNSLWVVDENNILRNRQVNILRTGDDEIFVTAGLDEGERVCLTSVDTSLNGAEVRINTSTPSDQLRREPATELPAEPALDSNANATAAVSP</sequence>
<feature type="transmembrane region" description="Helical" evidence="4">
    <location>
        <begin position="32"/>
        <end position="51"/>
    </location>
</feature>
<feature type="region of interest" description="Disordered" evidence="3">
    <location>
        <begin position="414"/>
        <end position="444"/>
    </location>
</feature>
<evidence type="ECO:0000313" key="6">
    <source>
        <dbReference type="EMBL" id="TDG14816.1"/>
    </source>
</evidence>
<reference evidence="6 7" key="1">
    <citation type="submission" date="2019-03" db="EMBL/GenBank/DDBJ databases">
        <title>Seongchinamella monodicae gen. nov., sp. nov., a novel member of the Gammaproteobacteria isolated from a tidal mudflat of beach.</title>
        <authorList>
            <person name="Yang H.G."/>
            <person name="Kang J.W."/>
            <person name="Lee S.D."/>
        </authorList>
    </citation>
    <scope>NUCLEOTIDE SEQUENCE [LARGE SCALE GENOMIC DNA]</scope>
    <source>
        <strain evidence="6 7">GH4-78</strain>
    </source>
</reference>
<dbReference type="AlphaFoldDB" id="A0A4R5LTV7"/>
<keyword evidence="4" id="KW-0812">Transmembrane</keyword>
<dbReference type="Gene3D" id="2.40.420.20">
    <property type="match status" value="1"/>
</dbReference>
<organism evidence="6 7">
    <name type="scientific">Seongchinamella unica</name>
    <dbReference type="NCBI Taxonomy" id="2547392"/>
    <lineage>
        <taxon>Bacteria</taxon>
        <taxon>Pseudomonadati</taxon>
        <taxon>Pseudomonadota</taxon>
        <taxon>Gammaproteobacteria</taxon>
        <taxon>Cellvibrionales</taxon>
        <taxon>Halieaceae</taxon>
        <taxon>Seongchinamella</taxon>
    </lineage>
</organism>
<dbReference type="InterPro" id="IPR058625">
    <property type="entry name" value="MdtA-like_BSH"/>
</dbReference>
<dbReference type="Gene3D" id="2.40.50.100">
    <property type="match status" value="1"/>
</dbReference>
<comment type="caution">
    <text evidence="6">The sequence shown here is derived from an EMBL/GenBank/DDBJ whole genome shotgun (WGS) entry which is preliminary data.</text>
</comment>
<feature type="domain" description="Multidrug resistance protein MdtA-like barrel-sandwich hybrid" evidence="5">
    <location>
        <begin position="93"/>
        <end position="239"/>
    </location>
</feature>
<accession>A0A4R5LTV7</accession>
<protein>
    <submittedName>
        <fullName evidence="6">Efflux RND transporter periplasmic adaptor subunit</fullName>
    </submittedName>
</protein>
<comment type="similarity">
    <text evidence="1">Belongs to the membrane fusion protein (MFP) (TC 8.A.1) family.</text>
</comment>
<keyword evidence="4" id="KW-0472">Membrane</keyword>
<dbReference type="PANTHER" id="PTHR30469:SF12">
    <property type="entry name" value="MULTIDRUG RESISTANCE PROTEIN MDTA"/>
    <property type="match status" value="1"/>
</dbReference>
<evidence type="ECO:0000256" key="3">
    <source>
        <dbReference type="SAM" id="MobiDB-lite"/>
    </source>
</evidence>
<name>A0A4R5LTV7_9GAMM</name>
<dbReference type="SUPFAM" id="SSF111369">
    <property type="entry name" value="HlyD-like secretion proteins"/>
    <property type="match status" value="1"/>
</dbReference>
<evidence type="ECO:0000259" key="5">
    <source>
        <dbReference type="Pfam" id="PF25917"/>
    </source>
</evidence>
<evidence type="ECO:0000256" key="1">
    <source>
        <dbReference type="ARBA" id="ARBA00009477"/>
    </source>
</evidence>
<keyword evidence="7" id="KW-1185">Reference proteome</keyword>
<gene>
    <name evidence="6" type="ORF">E2F43_00800</name>
</gene>
<evidence type="ECO:0000256" key="2">
    <source>
        <dbReference type="SAM" id="Coils"/>
    </source>
</evidence>
<evidence type="ECO:0000313" key="7">
    <source>
        <dbReference type="Proteomes" id="UP000295554"/>
    </source>
</evidence>
<proteinExistence type="inferred from homology"/>
<dbReference type="Pfam" id="PF25917">
    <property type="entry name" value="BSH_RND"/>
    <property type="match status" value="1"/>
</dbReference>
<keyword evidence="4" id="KW-1133">Transmembrane helix</keyword>
<evidence type="ECO:0000256" key="4">
    <source>
        <dbReference type="SAM" id="Phobius"/>
    </source>
</evidence>
<dbReference type="Proteomes" id="UP000295554">
    <property type="component" value="Unassembled WGS sequence"/>
</dbReference>
<dbReference type="PANTHER" id="PTHR30469">
    <property type="entry name" value="MULTIDRUG RESISTANCE PROTEIN MDTA"/>
    <property type="match status" value="1"/>
</dbReference>
<dbReference type="GO" id="GO:0015562">
    <property type="term" value="F:efflux transmembrane transporter activity"/>
    <property type="evidence" value="ECO:0007669"/>
    <property type="project" value="TreeGrafter"/>
</dbReference>
<dbReference type="Gene3D" id="2.40.30.170">
    <property type="match status" value="1"/>
</dbReference>